<feature type="domain" description="SpoVT-AbrB" evidence="2">
    <location>
        <begin position="1"/>
        <end position="46"/>
    </location>
</feature>
<dbReference type="Proteomes" id="UP000178943">
    <property type="component" value="Unassembled WGS sequence"/>
</dbReference>
<sequence length="69" mass="8109">MIPVTISSKFQVVIPKDVRKKLKLKPGEILIVIPYENRIEMIIEKDIKKMKGCLKNMNTTIEREKVERI</sequence>
<dbReference type="Gene3D" id="2.10.260.10">
    <property type="match status" value="1"/>
</dbReference>
<evidence type="ECO:0000259" key="2">
    <source>
        <dbReference type="PROSITE" id="PS51740"/>
    </source>
</evidence>
<dbReference type="Pfam" id="PF04014">
    <property type="entry name" value="MazE_antitoxin"/>
    <property type="match status" value="1"/>
</dbReference>
<dbReference type="EMBL" id="MFGW01000140">
    <property type="protein sequence ID" value="OGF64129.1"/>
    <property type="molecule type" value="Genomic_DNA"/>
</dbReference>
<keyword evidence="1" id="KW-0238">DNA-binding</keyword>
<proteinExistence type="predicted"/>
<dbReference type="AlphaFoldDB" id="A0A1F5VKZ7"/>
<dbReference type="NCBIfam" id="TIGR01439">
    <property type="entry name" value="lp_hng_hel_AbrB"/>
    <property type="match status" value="1"/>
</dbReference>
<name>A0A1F5VKZ7_9BACT</name>
<gene>
    <name evidence="3" type="ORF">A2Y62_19740</name>
</gene>
<evidence type="ECO:0000313" key="3">
    <source>
        <dbReference type="EMBL" id="OGF64129.1"/>
    </source>
</evidence>
<dbReference type="GO" id="GO:0003677">
    <property type="term" value="F:DNA binding"/>
    <property type="evidence" value="ECO:0007669"/>
    <property type="project" value="UniProtKB-UniRule"/>
</dbReference>
<evidence type="ECO:0000256" key="1">
    <source>
        <dbReference type="PROSITE-ProRule" id="PRU01076"/>
    </source>
</evidence>
<reference evidence="3 4" key="1">
    <citation type="journal article" date="2016" name="Nat. Commun.">
        <title>Thousands of microbial genomes shed light on interconnected biogeochemical processes in an aquifer system.</title>
        <authorList>
            <person name="Anantharaman K."/>
            <person name="Brown C.T."/>
            <person name="Hug L.A."/>
            <person name="Sharon I."/>
            <person name="Castelle C.J."/>
            <person name="Probst A.J."/>
            <person name="Thomas B.C."/>
            <person name="Singh A."/>
            <person name="Wilkins M.J."/>
            <person name="Karaoz U."/>
            <person name="Brodie E.L."/>
            <person name="Williams K.H."/>
            <person name="Hubbard S.S."/>
            <person name="Banfield J.F."/>
        </authorList>
    </citation>
    <scope>NUCLEOTIDE SEQUENCE [LARGE SCALE GENOMIC DNA]</scope>
</reference>
<accession>A0A1F5VKZ7</accession>
<protein>
    <submittedName>
        <fullName evidence="3">AbrB family transcriptional regulator</fullName>
    </submittedName>
</protein>
<dbReference type="SMART" id="SM00966">
    <property type="entry name" value="SpoVT_AbrB"/>
    <property type="match status" value="1"/>
</dbReference>
<dbReference type="InterPro" id="IPR007159">
    <property type="entry name" value="SpoVT-AbrB_dom"/>
</dbReference>
<organism evidence="3 4">
    <name type="scientific">Candidatus Fischerbacteria bacterium RBG_13_37_8</name>
    <dbReference type="NCBI Taxonomy" id="1817863"/>
    <lineage>
        <taxon>Bacteria</taxon>
        <taxon>Candidatus Fischeribacteriota</taxon>
    </lineage>
</organism>
<dbReference type="PROSITE" id="PS51740">
    <property type="entry name" value="SPOVT_ABRB"/>
    <property type="match status" value="1"/>
</dbReference>
<dbReference type="STRING" id="1817863.A2Y62_19740"/>
<comment type="caution">
    <text evidence="3">The sequence shown here is derived from an EMBL/GenBank/DDBJ whole genome shotgun (WGS) entry which is preliminary data.</text>
</comment>
<dbReference type="SUPFAM" id="SSF89447">
    <property type="entry name" value="AbrB/MazE/MraZ-like"/>
    <property type="match status" value="1"/>
</dbReference>
<dbReference type="InterPro" id="IPR037914">
    <property type="entry name" value="SpoVT-AbrB_sf"/>
</dbReference>
<evidence type="ECO:0000313" key="4">
    <source>
        <dbReference type="Proteomes" id="UP000178943"/>
    </source>
</evidence>